<dbReference type="Gene3D" id="3.40.190.290">
    <property type="match status" value="1"/>
</dbReference>
<evidence type="ECO:0000313" key="6">
    <source>
        <dbReference type="EMBL" id="MBJ8379550.1"/>
    </source>
</evidence>
<dbReference type="PROSITE" id="PS50931">
    <property type="entry name" value="HTH_LYSR"/>
    <property type="match status" value="1"/>
</dbReference>
<name>A0ABS0ZL75_9ENTR</name>
<evidence type="ECO:0000256" key="3">
    <source>
        <dbReference type="ARBA" id="ARBA00023125"/>
    </source>
</evidence>
<evidence type="ECO:0000256" key="1">
    <source>
        <dbReference type="ARBA" id="ARBA00009437"/>
    </source>
</evidence>
<comment type="caution">
    <text evidence="6">The sequence shown here is derived from an EMBL/GenBank/DDBJ whole genome shotgun (WGS) entry which is preliminary data.</text>
</comment>
<dbReference type="SUPFAM" id="SSF46785">
    <property type="entry name" value="Winged helix' DNA-binding domain"/>
    <property type="match status" value="1"/>
</dbReference>
<dbReference type="RefSeq" id="WP_200033130.1">
    <property type="nucleotide sequence ID" value="NZ_JADWND010000001.1"/>
</dbReference>
<dbReference type="SUPFAM" id="SSF53850">
    <property type="entry name" value="Periplasmic binding protein-like II"/>
    <property type="match status" value="1"/>
</dbReference>
<reference evidence="6 7" key="1">
    <citation type="submission" date="2020-11" db="EMBL/GenBank/DDBJ databases">
        <title>Enhanced detection system for hospital associated transmission using whole genome sequencing surveillance.</title>
        <authorList>
            <person name="Harrison L.H."/>
            <person name="Van Tyne D."/>
            <person name="Marsh J.W."/>
            <person name="Griffith M.P."/>
            <person name="Snyder D.J."/>
            <person name="Cooper V.S."/>
            <person name="Mustapha M."/>
        </authorList>
    </citation>
    <scope>NUCLEOTIDE SEQUENCE [LARGE SCALE GENOMIC DNA]</scope>
    <source>
        <strain evidence="6 7">CB00117</strain>
    </source>
</reference>
<evidence type="ECO:0000256" key="4">
    <source>
        <dbReference type="ARBA" id="ARBA00023163"/>
    </source>
</evidence>
<dbReference type="InterPro" id="IPR050950">
    <property type="entry name" value="HTH-type_LysR_regulators"/>
</dbReference>
<keyword evidence="2" id="KW-0805">Transcription regulation</keyword>
<feature type="domain" description="HTH lysR-type" evidence="5">
    <location>
        <begin position="3"/>
        <end position="60"/>
    </location>
</feature>
<evidence type="ECO:0000313" key="7">
    <source>
        <dbReference type="Proteomes" id="UP000746649"/>
    </source>
</evidence>
<proteinExistence type="inferred from homology"/>
<keyword evidence="4" id="KW-0804">Transcription</keyword>
<dbReference type="InterPro" id="IPR036390">
    <property type="entry name" value="WH_DNA-bd_sf"/>
</dbReference>
<evidence type="ECO:0000256" key="2">
    <source>
        <dbReference type="ARBA" id="ARBA00023015"/>
    </source>
</evidence>
<comment type="similarity">
    <text evidence="1">Belongs to the LysR transcriptional regulatory family.</text>
</comment>
<accession>A0ABS0ZL75</accession>
<dbReference type="PANTHER" id="PTHR30419:SF2">
    <property type="entry name" value="LYSR FAMILY TRANSCRIPTIONAL REGULATOR"/>
    <property type="match status" value="1"/>
</dbReference>
<dbReference type="InterPro" id="IPR036388">
    <property type="entry name" value="WH-like_DNA-bd_sf"/>
</dbReference>
<dbReference type="Pfam" id="PF03466">
    <property type="entry name" value="LysR_substrate"/>
    <property type="match status" value="1"/>
</dbReference>
<dbReference type="InterPro" id="IPR005119">
    <property type="entry name" value="LysR_subst-bd"/>
</dbReference>
<organism evidence="6 7">
    <name type="scientific">Citrobacter sedlakii</name>
    <dbReference type="NCBI Taxonomy" id="67826"/>
    <lineage>
        <taxon>Bacteria</taxon>
        <taxon>Pseudomonadati</taxon>
        <taxon>Pseudomonadota</taxon>
        <taxon>Gammaproteobacteria</taxon>
        <taxon>Enterobacterales</taxon>
        <taxon>Enterobacteriaceae</taxon>
        <taxon>Citrobacter</taxon>
        <taxon>Citrobacter freundii complex</taxon>
    </lineage>
</organism>
<dbReference type="Pfam" id="PF00126">
    <property type="entry name" value="HTH_1"/>
    <property type="match status" value="1"/>
</dbReference>
<sequence>MRFDLADLQLFICIVDAGSITGGASAANLALASASERLRKMEGNSGMPLLLRHPRGISLTTAGEAVERHARIILEQHRRLREEMVALAAGHQETLRLYANSSALTTFLPGKLAAWLTSHPGIHIETEERASTDIVSSLLSGEADAGIVSDAVAAGMLKREPVAEDPLVLIVPLTHPLAGKEALFFVDIIAAPMVALYSTRALQRHIEQNAAHAGLALNIRIRLNHYEGLCEMVAHGTGVAILPAVIAARYQSRYPFAIVALRDGWALRRLCLCYRNDVAFSPAIRSLFDCLRQP</sequence>
<evidence type="ECO:0000259" key="5">
    <source>
        <dbReference type="PROSITE" id="PS50931"/>
    </source>
</evidence>
<gene>
    <name evidence="6" type="ORF">I6M88_00965</name>
</gene>
<keyword evidence="3" id="KW-0238">DNA-binding</keyword>
<keyword evidence="7" id="KW-1185">Reference proteome</keyword>
<dbReference type="InterPro" id="IPR000847">
    <property type="entry name" value="LysR_HTH_N"/>
</dbReference>
<dbReference type="Proteomes" id="UP000746649">
    <property type="component" value="Unassembled WGS sequence"/>
</dbReference>
<dbReference type="Gene3D" id="1.10.10.10">
    <property type="entry name" value="Winged helix-like DNA-binding domain superfamily/Winged helix DNA-binding domain"/>
    <property type="match status" value="1"/>
</dbReference>
<protein>
    <submittedName>
        <fullName evidence="6">LysR family transcriptional regulator</fullName>
    </submittedName>
</protein>
<dbReference type="EMBL" id="JADWND010000001">
    <property type="protein sequence ID" value="MBJ8379550.1"/>
    <property type="molecule type" value="Genomic_DNA"/>
</dbReference>
<dbReference type="PANTHER" id="PTHR30419">
    <property type="entry name" value="HTH-TYPE TRANSCRIPTIONAL REGULATOR YBHD"/>
    <property type="match status" value="1"/>
</dbReference>